<evidence type="ECO:0000313" key="9">
    <source>
        <dbReference type="EMBL" id="MBJ7545142.1"/>
    </source>
</evidence>
<evidence type="ECO:0000259" key="8">
    <source>
        <dbReference type="Pfam" id="PF00535"/>
    </source>
</evidence>
<organism evidence="9 10">
    <name type="scientific">Rhodomicrobium udaipurense</name>
    <dbReference type="NCBI Taxonomy" id="1202716"/>
    <lineage>
        <taxon>Bacteria</taxon>
        <taxon>Pseudomonadati</taxon>
        <taxon>Pseudomonadota</taxon>
        <taxon>Alphaproteobacteria</taxon>
        <taxon>Hyphomicrobiales</taxon>
        <taxon>Hyphomicrobiaceae</taxon>
        <taxon>Rhodomicrobium</taxon>
    </lineage>
</organism>
<dbReference type="Gene3D" id="3.90.550.10">
    <property type="entry name" value="Spore Coat Polysaccharide Biosynthesis Protein SpsA, Chain A"/>
    <property type="match status" value="1"/>
</dbReference>
<dbReference type="Pfam" id="PF00535">
    <property type="entry name" value="Glycos_transf_2"/>
    <property type="match status" value="1"/>
</dbReference>
<proteinExistence type="predicted"/>
<gene>
    <name evidence="9" type="ORF">JDN41_16440</name>
</gene>
<keyword evidence="4 7" id="KW-0812">Transmembrane</keyword>
<dbReference type="InterPro" id="IPR050256">
    <property type="entry name" value="Glycosyltransferase_2"/>
</dbReference>
<dbReference type="PANTHER" id="PTHR48090">
    <property type="entry name" value="UNDECAPRENYL-PHOSPHATE 4-DEOXY-4-FORMAMIDO-L-ARABINOSE TRANSFERASE-RELATED"/>
    <property type="match status" value="1"/>
</dbReference>
<dbReference type="AlphaFoldDB" id="A0A8I1KKN4"/>
<feature type="transmembrane region" description="Helical" evidence="7">
    <location>
        <begin position="266"/>
        <end position="291"/>
    </location>
</feature>
<accession>A0A8I1KKN4</accession>
<keyword evidence="5 7" id="KW-1133">Transmembrane helix</keyword>
<dbReference type="Proteomes" id="UP000623250">
    <property type="component" value="Unassembled WGS sequence"/>
</dbReference>
<comment type="caution">
    <text evidence="9">The sequence shown here is derived from an EMBL/GenBank/DDBJ whole genome shotgun (WGS) entry which is preliminary data.</text>
</comment>
<evidence type="ECO:0000313" key="10">
    <source>
        <dbReference type="Proteomes" id="UP000623250"/>
    </source>
</evidence>
<dbReference type="InterPro" id="IPR029044">
    <property type="entry name" value="Nucleotide-diphossugar_trans"/>
</dbReference>
<evidence type="ECO:0000256" key="5">
    <source>
        <dbReference type="ARBA" id="ARBA00022989"/>
    </source>
</evidence>
<name>A0A8I1KKN4_9HYPH</name>
<reference evidence="9 10" key="1">
    <citation type="submission" date="2020-12" db="EMBL/GenBank/DDBJ databases">
        <title>Revised draft genomes of Rhodomicrobium vannielii ATCC 17100 and Rhodomicrobium udaipurense JA643.</title>
        <authorList>
            <person name="Conners E.M."/>
            <person name="Davenport E.J."/>
            <person name="Bose A."/>
        </authorList>
    </citation>
    <scope>NUCLEOTIDE SEQUENCE [LARGE SCALE GENOMIC DNA]</scope>
    <source>
        <strain evidence="9 10">JA643</strain>
    </source>
</reference>
<keyword evidence="6 7" id="KW-0472">Membrane</keyword>
<comment type="subcellular location">
    <subcellularLocation>
        <location evidence="1">Membrane</location>
        <topology evidence="1">Multi-pass membrane protein</topology>
    </subcellularLocation>
</comment>
<protein>
    <submittedName>
        <fullName evidence="9">Glycosyltransferase family 2 protein</fullName>
    </submittedName>
</protein>
<dbReference type="InterPro" id="IPR001173">
    <property type="entry name" value="Glyco_trans_2-like"/>
</dbReference>
<dbReference type="SUPFAM" id="SSF53448">
    <property type="entry name" value="Nucleotide-diphospho-sugar transferases"/>
    <property type="match status" value="1"/>
</dbReference>
<evidence type="ECO:0000256" key="3">
    <source>
        <dbReference type="ARBA" id="ARBA00022679"/>
    </source>
</evidence>
<keyword evidence="2" id="KW-0328">Glycosyltransferase</keyword>
<evidence type="ECO:0000256" key="1">
    <source>
        <dbReference type="ARBA" id="ARBA00004141"/>
    </source>
</evidence>
<dbReference type="PANTHER" id="PTHR48090:SF1">
    <property type="entry name" value="PROPHAGE BACTOPRENOL GLUCOSYL TRANSFERASE HOMOLOG"/>
    <property type="match status" value="1"/>
</dbReference>
<dbReference type="CDD" id="cd04187">
    <property type="entry name" value="DPM1_like_bac"/>
    <property type="match status" value="1"/>
</dbReference>
<feature type="domain" description="Glycosyltransferase 2-like" evidence="8">
    <location>
        <begin position="10"/>
        <end position="170"/>
    </location>
</feature>
<keyword evidence="10" id="KW-1185">Reference proteome</keyword>
<evidence type="ECO:0000256" key="7">
    <source>
        <dbReference type="SAM" id="Phobius"/>
    </source>
</evidence>
<dbReference type="GO" id="GO:0016757">
    <property type="term" value="F:glycosyltransferase activity"/>
    <property type="evidence" value="ECO:0007669"/>
    <property type="project" value="UniProtKB-KW"/>
</dbReference>
<dbReference type="RefSeq" id="WP_037239796.1">
    <property type="nucleotide sequence ID" value="NZ_JAEMUK010000086.1"/>
</dbReference>
<evidence type="ECO:0000256" key="2">
    <source>
        <dbReference type="ARBA" id="ARBA00022676"/>
    </source>
</evidence>
<evidence type="ECO:0000256" key="6">
    <source>
        <dbReference type="ARBA" id="ARBA00023136"/>
    </source>
</evidence>
<dbReference type="EMBL" id="JAEMUK010000086">
    <property type="protein sequence ID" value="MBJ7545142.1"/>
    <property type="molecule type" value="Genomic_DNA"/>
</dbReference>
<evidence type="ECO:0000256" key="4">
    <source>
        <dbReference type="ARBA" id="ARBA00022692"/>
    </source>
</evidence>
<sequence length="343" mass="37764">MDTRRPTLISVVLPAYNESEGLPIVVSSILHALTNTGFAHEIVVIDDGSTDGTREVMLHLCAKQPSLRYVRFSRNFGKEAALSAGLRTAAGDAVILMDSDGQHPPALISVFLDKWREGAEVVAGVQNERLESWTKRRFKAGYYWLMQAGSHVVIPPDAGDFRLIDRKVVDAINALPERNRQMKGLFAWVGFRTVLVPFQPEPRVAGVTKFTWRQLFKLAFTGLTSFSVVPLRLVSLTGLVISSTAFIYGCYLLFEHYVVGGRVPGWPTLAVGMMFLSGVQLLALGVIAEYLGRTFEEAKQRPIYIVAEDSRVKSPPHAGSPIYDASAFVADARASETEPGRHS</sequence>
<keyword evidence="3 9" id="KW-0808">Transferase</keyword>
<dbReference type="GO" id="GO:0005886">
    <property type="term" value="C:plasma membrane"/>
    <property type="evidence" value="ECO:0007669"/>
    <property type="project" value="TreeGrafter"/>
</dbReference>
<feature type="transmembrane region" description="Helical" evidence="7">
    <location>
        <begin position="233"/>
        <end position="254"/>
    </location>
</feature>